<reference evidence="2 3" key="1">
    <citation type="submission" date="2024-04" db="EMBL/GenBank/DDBJ databases">
        <authorList>
            <person name="Fracassetti M."/>
        </authorList>
    </citation>
    <scope>NUCLEOTIDE SEQUENCE [LARGE SCALE GENOMIC DNA]</scope>
</reference>
<name>A0AAV2FUV0_9ROSI</name>
<feature type="region of interest" description="Disordered" evidence="1">
    <location>
        <begin position="109"/>
        <end position="166"/>
    </location>
</feature>
<accession>A0AAV2FUV0</accession>
<evidence type="ECO:0000313" key="2">
    <source>
        <dbReference type="EMBL" id="CAL1402126.1"/>
    </source>
</evidence>
<dbReference type="Proteomes" id="UP001497516">
    <property type="component" value="Chromosome 7"/>
</dbReference>
<keyword evidence="3" id="KW-1185">Reference proteome</keyword>
<dbReference type="AlphaFoldDB" id="A0AAV2FUV0"/>
<organism evidence="2 3">
    <name type="scientific">Linum trigynum</name>
    <dbReference type="NCBI Taxonomy" id="586398"/>
    <lineage>
        <taxon>Eukaryota</taxon>
        <taxon>Viridiplantae</taxon>
        <taxon>Streptophyta</taxon>
        <taxon>Embryophyta</taxon>
        <taxon>Tracheophyta</taxon>
        <taxon>Spermatophyta</taxon>
        <taxon>Magnoliopsida</taxon>
        <taxon>eudicotyledons</taxon>
        <taxon>Gunneridae</taxon>
        <taxon>Pentapetalae</taxon>
        <taxon>rosids</taxon>
        <taxon>fabids</taxon>
        <taxon>Malpighiales</taxon>
        <taxon>Linaceae</taxon>
        <taxon>Linum</taxon>
    </lineage>
</organism>
<dbReference type="EMBL" id="OZ034820">
    <property type="protein sequence ID" value="CAL1402126.1"/>
    <property type="molecule type" value="Genomic_DNA"/>
</dbReference>
<evidence type="ECO:0000313" key="3">
    <source>
        <dbReference type="Proteomes" id="UP001497516"/>
    </source>
</evidence>
<feature type="compositionally biased region" description="Basic and acidic residues" evidence="1">
    <location>
        <begin position="125"/>
        <end position="138"/>
    </location>
</feature>
<sequence>MLKRSSVLQPTIAPQVGIKKPRSVSSSIQHNVAAASFGTAQQGKHKGLSSALNFNVGGSTFRRQSLLGAFNDMHEMTIGSSHPSPHMREATVAHVAGYNSSGNMALPPTVTQPEIPRNATPDAFEPAREEDSSQHMEEGTPTTEKRKTRGLTRGVGLHKQNERAGEKLRVVIDLDWGRPLDPT</sequence>
<proteinExistence type="predicted"/>
<gene>
    <name evidence="2" type="ORF">LTRI10_LOCUS42151</name>
</gene>
<protein>
    <submittedName>
        <fullName evidence="2">Uncharacterized protein</fullName>
    </submittedName>
</protein>
<evidence type="ECO:0000256" key="1">
    <source>
        <dbReference type="SAM" id="MobiDB-lite"/>
    </source>
</evidence>